<dbReference type="AlphaFoldDB" id="A0A699YTF6"/>
<gene>
    <name evidence="1" type="ORF">HaLaN_08220</name>
</gene>
<proteinExistence type="predicted"/>
<protein>
    <submittedName>
        <fullName evidence="1">Uncharacterized protein</fullName>
    </submittedName>
</protein>
<comment type="caution">
    <text evidence="1">The sequence shown here is derived from an EMBL/GenBank/DDBJ whole genome shotgun (WGS) entry which is preliminary data.</text>
</comment>
<evidence type="ECO:0000313" key="1">
    <source>
        <dbReference type="EMBL" id="GFH12515.1"/>
    </source>
</evidence>
<accession>A0A699YTF6</accession>
<keyword evidence="2" id="KW-1185">Reference proteome</keyword>
<organism evidence="1 2">
    <name type="scientific">Haematococcus lacustris</name>
    <name type="common">Green alga</name>
    <name type="synonym">Haematococcus pluvialis</name>
    <dbReference type="NCBI Taxonomy" id="44745"/>
    <lineage>
        <taxon>Eukaryota</taxon>
        <taxon>Viridiplantae</taxon>
        <taxon>Chlorophyta</taxon>
        <taxon>core chlorophytes</taxon>
        <taxon>Chlorophyceae</taxon>
        <taxon>CS clade</taxon>
        <taxon>Chlamydomonadales</taxon>
        <taxon>Haematococcaceae</taxon>
        <taxon>Haematococcus</taxon>
    </lineage>
</organism>
<name>A0A699YTF6_HAELA</name>
<reference evidence="1 2" key="1">
    <citation type="submission" date="2020-02" db="EMBL/GenBank/DDBJ databases">
        <title>Draft genome sequence of Haematococcus lacustris strain NIES-144.</title>
        <authorList>
            <person name="Morimoto D."/>
            <person name="Nakagawa S."/>
            <person name="Yoshida T."/>
            <person name="Sawayama S."/>
        </authorList>
    </citation>
    <scope>NUCLEOTIDE SEQUENCE [LARGE SCALE GENOMIC DNA]</scope>
    <source>
        <strain evidence="1 2">NIES-144</strain>
    </source>
</reference>
<dbReference type="EMBL" id="BLLF01000512">
    <property type="protein sequence ID" value="GFH12515.1"/>
    <property type="molecule type" value="Genomic_DNA"/>
</dbReference>
<evidence type="ECO:0000313" key="2">
    <source>
        <dbReference type="Proteomes" id="UP000485058"/>
    </source>
</evidence>
<sequence length="143" mass="14684">MKLWHQAGILWQSCPLRCLARRSSRCVCSIIEQLGADTRLLIAGTYSIGRKTGFQVVPRCPAKCPQAAPPNPLTAGVLAPLGAWLAATPPYTLAVRVLAPPGAQLATAPPYPLAVGVLAPPGAQLAAAPPYTLAVGVLATTGA</sequence>
<dbReference type="Proteomes" id="UP000485058">
    <property type="component" value="Unassembled WGS sequence"/>
</dbReference>